<dbReference type="EMBL" id="NEVH01000618">
    <property type="protein sequence ID" value="PNF43202.1"/>
    <property type="molecule type" value="Genomic_DNA"/>
</dbReference>
<evidence type="ECO:0000256" key="1">
    <source>
        <dbReference type="SAM" id="MobiDB-lite"/>
    </source>
</evidence>
<sequence length="55" mass="6316">MGFKEEVNWLGRRLCFPFVLCSYLGRSTRDLDVCRGENGGGEEMTEEERKKTGNN</sequence>
<evidence type="ECO:0000313" key="2">
    <source>
        <dbReference type="EMBL" id="PNF43202.1"/>
    </source>
</evidence>
<gene>
    <name evidence="2" type="ORF">B7P43_G15660</name>
</gene>
<organism evidence="2 3">
    <name type="scientific">Cryptotermes secundus</name>
    <dbReference type="NCBI Taxonomy" id="105785"/>
    <lineage>
        <taxon>Eukaryota</taxon>
        <taxon>Metazoa</taxon>
        <taxon>Ecdysozoa</taxon>
        <taxon>Arthropoda</taxon>
        <taxon>Hexapoda</taxon>
        <taxon>Insecta</taxon>
        <taxon>Pterygota</taxon>
        <taxon>Neoptera</taxon>
        <taxon>Polyneoptera</taxon>
        <taxon>Dictyoptera</taxon>
        <taxon>Blattodea</taxon>
        <taxon>Blattoidea</taxon>
        <taxon>Termitoidae</taxon>
        <taxon>Kalotermitidae</taxon>
        <taxon>Cryptotermitinae</taxon>
        <taxon>Cryptotermes</taxon>
    </lineage>
</organism>
<reference evidence="2 3" key="1">
    <citation type="submission" date="2017-12" db="EMBL/GenBank/DDBJ databases">
        <title>Hemimetabolous genomes reveal molecular basis of termite eusociality.</title>
        <authorList>
            <person name="Harrison M.C."/>
            <person name="Jongepier E."/>
            <person name="Robertson H.M."/>
            <person name="Arning N."/>
            <person name="Bitard-Feildel T."/>
            <person name="Chao H."/>
            <person name="Childers C.P."/>
            <person name="Dinh H."/>
            <person name="Doddapaneni H."/>
            <person name="Dugan S."/>
            <person name="Gowin J."/>
            <person name="Greiner C."/>
            <person name="Han Y."/>
            <person name="Hu H."/>
            <person name="Hughes D.S.T."/>
            <person name="Huylmans A.-K."/>
            <person name="Kemena C."/>
            <person name="Kremer L.P.M."/>
            <person name="Lee S.L."/>
            <person name="Lopez-Ezquerra A."/>
            <person name="Mallet L."/>
            <person name="Monroy-Kuhn J.M."/>
            <person name="Moser A."/>
            <person name="Murali S.C."/>
            <person name="Muzny D.M."/>
            <person name="Otani S."/>
            <person name="Piulachs M.-D."/>
            <person name="Poelchau M."/>
            <person name="Qu J."/>
            <person name="Schaub F."/>
            <person name="Wada-Katsumata A."/>
            <person name="Worley K.C."/>
            <person name="Xie Q."/>
            <person name="Ylla G."/>
            <person name="Poulsen M."/>
            <person name="Gibbs R.A."/>
            <person name="Schal C."/>
            <person name="Richards S."/>
            <person name="Belles X."/>
            <person name="Korb J."/>
            <person name="Bornberg-Bauer E."/>
        </authorList>
    </citation>
    <scope>NUCLEOTIDE SEQUENCE [LARGE SCALE GENOMIC DNA]</scope>
    <source>
        <tissue evidence="2">Whole body</tissue>
    </source>
</reference>
<protein>
    <submittedName>
        <fullName evidence="2">Uncharacterized protein</fullName>
    </submittedName>
</protein>
<dbReference type="AlphaFoldDB" id="A0A2J7RQU4"/>
<feature type="region of interest" description="Disordered" evidence="1">
    <location>
        <begin position="35"/>
        <end position="55"/>
    </location>
</feature>
<accession>A0A2J7RQU4</accession>
<keyword evidence="3" id="KW-1185">Reference proteome</keyword>
<proteinExistence type="predicted"/>
<dbReference type="Proteomes" id="UP000235965">
    <property type="component" value="Unassembled WGS sequence"/>
</dbReference>
<comment type="caution">
    <text evidence="2">The sequence shown here is derived from an EMBL/GenBank/DDBJ whole genome shotgun (WGS) entry which is preliminary data.</text>
</comment>
<evidence type="ECO:0000313" key="3">
    <source>
        <dbReference type="Proteomes" id="UP000235965"/>
    </source>
</evidence>
<dbReference type="InParanoid" id="A0A2J7RQU4"/>
<name>A0A2J7RQU4_9NEOP</name>